<dbReference type="InterPro" id="IPR000719">
    <property type="entry name" value="Prot_kinase_dom"/>
</dbReference>
<name>A0ABQ8DLR1_BRANA</name>
<keyword evidence="13 18" id="KW-0472">Membrane</keyword>
<keyword evidence="5" id="KW-0808">Transferase</keyword>
<evidence type="ECO:0000256" key="2">
    <source>
        <dbReference type="ARBA" id="ARBA00012513"/>
    </source>
</evidence>
<protein>
    <recommendedName>
        <fullName evidence="2">non-specific serine/threonine protein kinase</fullName>
        <ecNumber evidence="2">2.7.11.1</ecNumber>
    </recommendedName>
</protein>
<dbReference type="InterPro" id="IPR008271">
    <property type="entry name" value="Ser/Thr_kinase_AS"/>
</dbReference>
<evidence type="ECO:0000256" key="18">
    <source>
        <dbReference type="SAM" id="Phobius"/>
    </source>
</evidence>
<feature type="binding site" evidence="16">
    <location>
        <position position="569"/>
    </location>
    <ligand>
        <name>ATP</name>
        <dbReference type="ChEBI" id="CHEBI:30616"/>
    </ligand>
</feature>
<dbReference type="PANTHER" id="PTHR45631:SF97">
    <property type="entry name" value="LEUCINE-RICH REPEAT PROTEIN KINASE FAMILY PROTEIN"/>
    <property type="match status" value="1"/>
</dbReference>
<comment type="subcellular location">
    <subcellularLocation>
        <location evidence="1">Membrane</location>
        <topology evidence="1">Single-pass membrane protein</topology>
    </subcellularLocation>
</comment>
<evidence type="ECO:0000256" key="3">
    <source>
        <dbReference type="ARBA" id="ARBA00022527"/>
    </source>
</evidence>
<evidence type="ECO:0000256" key="15">
    <source>
        <dbReference type="ARBA" id="ARBA00048679"/>
    </source>
</evidence>
<evidence type="ECO:0000259" key="19">
    <source>
        <dbReference type="PROSITE" id="PS50011"/>
    </source>
</evidence>
<keyword evidence="7" id="KW-0732">Signal</keyword>
<dbReference type="Pfam" id="PF13855">
    <property type="entry name" value="LRR_8"/>
    <property type="match status" value="1"/>
</dbReference>
<feature type="domain" description="Protein kinase" evidence="19">
    <location>
        <begin position="1375"/>
        <end position="1671"/>
    </location>
</feature>
<evidence type="ECO:0000313" key="20">
    <source>
        <dbReference type="EMBL" id="KAH0929992.1"/>
    </source>
</evidence>
<keyword evidence="12 18" id="KW-1133">Transmembrane helix</keyword>
<keyword evidence="11 16" id="KW-0067">ATP-binding</keyword>
<keyword evidence="8" id="KW-0677">Repeat</keyword>
<evidence type="ECO:0000256" key="1">
    <source>
        <dbReference type="ARBA" id="ARBA00004167"/>
    </source>
</evidence>
<dbReference type="SMART" id="SM00220">
    <property type="entry name" value="S_TKc"/>
    <property type="match status" value="2"/>
</dbReference>
<dbReference type="InterPro" id="IPR001611">
    <property type="entry name" value="Leu-rich_rpt"/>
</dbReference>
<evidence type="ECO:0000313" key="21">
    <source>
        <dbReference type="Proteomes" id="UP000824890"/>
    </source>
</evidence>
<dbReference type="EC" id="2.7.11.1" evidence="2"/>
<dbReference type="InterPro" id="IPR003591">
    <property type="entry name" value="Leu-rich_rpt_typical-subtyp"/>
</dbReference>
<dbReference type="InterPro" id="IPR001245">
    <property type="entry name" value="Ser-Thr/Tyr_kinase_cat_dom"/>
</dbReference>
<dbReference type="Gene3D" id="1.10.510.10">
    <property type="entry name" value="Transferase(Phosphotransferase) domain 1"/>
    <property type="match status" value="2"/>
</dbReference>
<evidence type="ECO:0000256" key="13">
    <source>
        <dbReference type="ARBA" id="ARBA00023136"/>
    </source>
</evidence>
<dbReference type="Pfam" id="PF07714">
    <property type="entry name" value="PK_Tyr_Ser-Thr"/>
    <property type="match status" value="2"/>
</dbReference>
<keyword evidence="9 16" id="KW-0547">Nucleotide-binding</keyword>
<feature type="transmembrane region" description="Helical" evidence="18">
    <location>
        <begin position="1312"/>
        <end position="1336"/>
    </location>
</feature>
<keyword evidence="6 18" id="KW-0812">Transmembrane</keyword>
<comment type="catalytic activity">
    <reaction evidence="14">
        <text>L-threonyl-[protein] + ATP = O-phospho-L-threonyl-[protein] + ADP + H(+)</text>
        <dbReference type="Rhea" id="RHEA:46608"/>
        <dbReference type="Rhea" id="RHEA-COMP:11060"/>
        <dbReference type="Rhea" id="RHEA-COMP:11605"/>
        <dbReference type="ChEBI" id="CHEBI:15378"/>
        <dbReference type="ChEBI" id="CHEBI:30013"/>
        <dbReference type="ChEBI" id="CHEBI:30616"/>
        <dbReference type="ChEBI" id="CHEBI:61977"/>
        <dbReference type="ChEBI" id="CHEBI:456216"/>
        <dbReference type="EC" id="2.7.11.1"/>
    </reaction>
</comment>
<dbReference type="PROSITE" id="PS00108">
    <property type="entry name" value="PROTEIN_KINASE_ST"/>
    <property type="match status" value="1"/>
</dbReference>
<dbReference type="Pfam" id="PF12819">
    <property type="entry name" value="Malectin_like"/>
    <property type="match status" value="3"/>
</dbReference>
<dbReference type="Pfam" id="PF00560">
    <property type="entry name" value="LRR_1"/>
    <property type="match status" value="1"/>
</dbReference>
<dbReference type="Gene3D" id="3.30.200.20">
    <property type="entry name" value="Phosphorylase Kinase, domain 1"/>
    <property type="match status" value="2"/>
</dbReference>
<sequence>MINLKVRDNMKIHLLLVIIGTYAAIVLAQTQEGFISLDCGLPIEESPYDNEFNGLTFTSDSTFIQTGKSGKRNCYSLDVKPDTKYLIAVSSVYGNYDGLNLDPNFDIYIGPNKWISINLKGRPNGTTSPIISAIEIRPLRDNTYVSQSGSLRLSFRVYLNNSDGFIRYPDDVRDRIWNPFFDSSYSQITTNLNINNSNAYEVPKTALQSAATPRNASGPLVITWNPKPSNAQVYLYMHFAEIQTLEANEIREFDVILKGNFNHSGFSPTKLKVFTLFTEVPMQCDSGGCRLELVRTPKSTLPPLINALEAYTVIEFPKLETSPSDVDAIKNIKVTYRLSKISWQGDPCLPKDWSWENLRCNYVDLSTPPQIVSLNLSESGLTGSIALALQNLTQLQELDLSNNNLTGPVPSFLASMKTLSLINLSGNNLNGSVPQALLDRVTEGLVLKLDGNPDLCKTSLCNPKKQKKKFLIPAFASAASLLAILVVVALVFVFRKKKLPSDSPAPPSIPVADIGHTSQPESSFPSKKIRFTYTEVQQMTNNFERALGEGGFGVVYDGCVNVTQQVAVKLLSQSSSQGYKHFKAEVELLMRVHHINLVSLVGYCDEGDHLALIYEYMPNGDLKQHLEAWWISFELGKQTKNSFGYSSRSFPTGNETHVSTVVAGTPGYLDPEYYQTNWLTEKSDIYSFGIVLLEIITNRPIIQQSREKPHLVEWVSFMITKGDIGSIIDPNLHQNYDIGSVWKAIEIAMSCLSPSSIGRPNMSQVAKGLKECLISENSRISESRDVELRTSIDYSKDMYTESLQGLLLALIIVSFVTTAHLIQAQSDPKEFINLDCGLHPAASPYTEPLTGLTYTSDFNFTQGGTSGRVERFSEEAYKPFNVLRYFPEGIRNCYNLKVKSGTKYLLKAQFNYGNYDGRNDGPEFDLYLGPNKWTKVDISISPKTEEIIHIPKLSSLQVCLVKTGDTTPIISALELRPLRDDTYITTNGSLKLIKREYASDDSLGQSVRYPKDAYDREWVRIGDSRLNFINTSLSVNSSAPYELPQDVISKAVVNKNVTENLSFYWSVDNRDYHALIYLHFSEIQTLQGNDTREFDIVWKGNDQNITVSSYRPPKLQLETLYNTPPLKCMYSTQCTVELVMTQSSTLPPMINAMEAYIIMPFPDAGTNPEDAVAVQNVKDTYELNRIDWQGDPCVPRQFKWEGVNCSYTNASIPPRIISLDLSSSGLNGIIASSIQNLTHLQELDLSNNNLSGGVPEFLANMESLLILNLGWNSLAGPIPQALRDKEKKGLKLTTQGNPNLCLSGSCNNNKKVLVPVIASVASVLALIALLVLFYIFRKKIPLSEGAAATRELPRKSSIFSKKKRFTYSEVVELTDNFKRVLGEGGFGAVYHGSLSETEPVAVKVLSESSVQGYKEFKAESSSRKLGNLVGYCDEGGHLALVYEYMENGNLKQHLSGQSAGSTLKWASRLKIAVEAAQGLEYLHVACEPPMVHRDVKSTNILLDDRFDAKLADFGLSRSFSLGAETQGVAGTSGYLDPEYYQTNRLNEKSDVYSFGIVLMEIITNRSVIERSRVKAHISEWLKVLISRGDIERIVDPNLGPDYDSNIAWKILELAISCVSHSSSDMSKVVNVLKECLVSENLRTGGQIQDDDSKNFLQLTVDFGTRVTPDAR</sequence>
<dbReference type="Gene3D" id="3.80.10.10">
    <property type="entry name" value="Ribonuclease Inhibitor"/>
    <property type="match status" value="2"/>
</dbReference>
<dbReference type="PROSITE" id="PS00107">
    <property type="entry name" value="PROTEIN_KINASE_ATP"/>
    <property type="match status" value="2"/>
</dbReference>
<dbReference type="SMART" id="SM00369">
    <property type="entry name" value="LRR_TYP"/>
    <property type="match status" value="3"/>
</dbReference>
<keyword evidence="3" id="KW-0723">Serine/threonine-protein kinase</keyword>
<evidence type="ECO:0000256" key="7">
    <source>
        <dbReference type="ARBA" id="ARBA00022729"/>
    </source>
</evidence>
<dbReference type="InterPro" id="IPR024788">
    <property type="entry name" value="Malectin-like_Carb-bd_dom"/>
</dbReference>
<evidence type="ECO:0000256" key="17">
    <source>
        <dbReference type="SAM" id="MobiDB-lite"/>
    </source>
</evidence>
<feature type="transmembrane region" description="Helical" evidence="18">
    <location>
        <begin position="470"/>
        <end position="494"/>
    </location>
</feature>
<dbReference type="EMBL" id="JAGKQM010000004">
    <property type="protein sequence ID" value="KAH0929992.1"/>
    <property type="molecule type" value="Genomic_DNA"/>
</dbReference>
<evidence type="ECO:0000256" key="11">
    <source>
        <dbReference type="ARBA" id="ARBA00022840"/>
    </source>
</evidence>
<feature type="transmembrane region" description="Helical" evidence="18">
    <location>
        <begin position="805"/>
        <end position="822"/>
    </location>
</feature>
<evidence type="ECO:0000256" key="4">
    <source>
        <dbReference type="ARBA" id="ARBA00022614"/>
    </source>
</evidence>
<evidence type="ECO:0000256" key="10">
    <source>
        <dbReference type="ARBA" id="ARBA00022777"/>
    </source>
</evidence>
<evidence type="ECO:0000256" key="16">
    <source>
        <dbReference type="PROSITE-ProRule" id="PRU10141"/>
    </source>
</evidence>
<keyword evidence="4" id="KW-0433">Leucine-rich repeat</keyword>
<dbReference type="PROSITE" id="PS50011">
    <property type="entry name" value="PROTEIN_KINASE_DOM"/>
    <property type="match status" value="2"/>
</dbReference>
<dbReference type="InterPro" id="IPR032675">
    <property type="entry name" value="LRR_dom_sf"/>
</dbReference>
<dbReference type="InterPro" id="IPR017441">
    <property type="entry name" value="Protein_kinase_ATP_BS"/>
</dbReference>
<dbReference type="SUPFAM" id="SSF52058">
    <property type="entry name" value="L domain-like"/>
    <property type="match status" value="2"/>
</dbReference>
<evidence type="ECO:0000256" key="6">
    <source>
        <dbReference type="ARBA" id="ARBA00022692"/>
    </source>
</evidence>
<reference evidence="20 21" key="1">
    <citation type="submission" date="2021-05" db="EMBL/GenBank/DDBJ databases">
        <title>Genome Assembly of Synthetic Allotetraploid Brassica napus Reveals Homoeologous Exchanges between Subgenomes.</title>
        <authorList>
            <person name="Davis J.T."/>
        </authorList>
    </citation>
    <scope>NUCLEOTIDE SEQUENCE [LARGE SCALE GENOMIC DNA]</scope>
    <source>
        <strain evidence="21">cv. Da-Ae</strain>
        <tissue evidence="20">Seedling</tissue>
    </source>
</reference>
<evidence type="ECO:0000256" key="5">
    <source>
        <dbReference type="ARBA" id="ARBA00022679"/>
    </source>
</evidence>
<dbReference type="SUPFAM" id="SSF56112">
    <property type="entry name" value="Protein kinase-like (PK-like)"/>
    <property type="match status" value="2"/>
</dbReference>
<accession>A0ABQ8DLR1</accession>
<evidence type="ECO:0000256" key="14">
    <source>
        <dbReference type="ARBA" id="ARBA00047899"/>
    </source>
</evidence>
<feature type="region of interest" description="Disordered" evidence="17">
    <location>
        <begin position="500"/>
        <end position="523"/>
    </location>
</feature>
<dbReference type="Pfam" id="PF00069">
    <property type="entry name" value="Pkinase"/>
    <property type="match status" value="1"/>
</dbReference>
<dbReference type="InterPro" id="IPR011009">
    <property type="entry name" value="Kinase-like_dom_sf"/>
</dbReference>
<proteinExistence type="predicted"/>
<dbReference type="Proteomes" id="UP000824890">
    <property type="component" value="Unassembled WGS sequence"/>
</dbReference>
<comment type="catalytic activity">
    <reaction evidence="15">
        <text>L-seryl-[protein] + ATP = O-phospho-L-seryl-[protein] + ADP + H(+)</text>
        <dbReference type="Rhea" id="RHEA:17989"/>
        <dbReference type="Rhea" id="RHEA-COMP:9863"/>
        <dbReference type="Rhea" id="RHEA-COMP:11604"/>
        <dbReference type="ChEBI" id="CHEBI:15378"/>
        <dbReference type="ChEBI" id="CHEBI:29999"/>
        <dbReference type="ChEBI" id="CHEBI:30616"/>
        <dbReference type="ChEBI" id="CHEBI:83421"/>
        <dbReference type="ChEBI" id="CHEBI:456216"/>
        <dbReference type="EC" id="2.7.11.1"/>
    </reaction>
</comment>
<evidence type="ECO:0000256" key="8">
    <source>
        <dbReference type="ARBA" id="ARBA00022737"/>
    </source>
</evidence>
<feature type="binding site" evidence="16">
    <location>
        <position position="1403"/>
    </location>
    <ligand>
        <name>ATP</name>
        <dbReference type="ChEBI" id="CHEBI:30616"/>
    </ligand>
</feature>
<evidence type="ECO:0000256" key="12">
    <source>
        <dbReference type="ARBA" id="ARBA00022989"/>
    </source>
</evidence>
<comment type="caution">
    <text evidence="20">The sequence shown here is derived from an EMBL/GenBank/DDBJ whole genome shotgun (WGS) entry which is preliminary data.</text>
</comment>
<feature type="domain" description="Protein kinase" evidence="19">
    <location>
        <begin position="541"/>
        <end position="773"/>
    </location>
</feature>
<keyword evidence="21" id="KW-1185">Reference proteome</keyword>
<organism evidence="20 21">
    <name type="scientific">Brassica napus</name>
    <name type="common">Rape</name>
    <dbReference type="NCBI Taxonomy" id="3708"/>
    <lineage>
        <taxon>Eukaryota</taxon>
        <taxon>Viridiplantae</taxon>
        <taxon>Streptophyta</taxon>
        <taxon>Embryophyta</taxon>
        <taxon>Tracheophyta</taxon>
        <taxon>Spermatophyta</taxon>
        <taxon>Magnoliopsida</taxon>
        <taxon>eudicotyledons</taxon>
        <taxon>Gunneridae</taxon>
        <taxon>Pentapetalae</taxon>
        <taxon>rosids</taxon>
        <taxon>malvids</taxon>
        <taxon>Brassicales</taxon>
        <taxon>Brassicaceae</taxon>
        <taxon>Brassiceae</taxon>
        <taxon>Brassica</taxon>
    </lineage>
</organism>
<evidence type="ECO:0000256" key="9">
    <source>
        <dbReference type="ARBA" id="ARBA00022741"/>
    </source>
</evidence>
<keyword evidence="10" id="KW-0418">Kinase</keyword>
<dbReference type="PANTHER" id="PTHR45631">
    <property type="entry name" value="OS07G0107800 PROTEIN-RELATED"/>
    <property type="match status" value="1"/>
</dbReference>
<gene>
    <name evidence="20" type="ORF">HID58_015719</name>
</gene>